<evidence type="ECO:0000313" key="2">
    <source>
        <dbReference type="RefSeq" id="XP_065666273.1"/>
    </source>
</evidence>
<name>A0ABM4CWG3_HYDVU</name>
<evidence type="ECO:0000313" key="1">
    <source>
        <dbReference type="Proteomes" id="UP001652625"/>
    </source>
</evidence>
<accession>A0ABM4CWG3</accession>
<dbReference type="GeneID" id="136087433"/>
<proteinExistence type="predicted"/>
<sequence>MDLFLNNCDNNFNLSSSEQSSDESSEENLTSKEIVEYNANVPEIVEYNANVPEVDFLPVDRIDNGEKNKLIYHFKSHEEALECIKKYELATTTRFVVYYANKNFGQTGWRDVVAHPISLNQFESTRSTIALVPTLTATSGPSSSGTIGKF</sequence>
<dbReference type="RefSeq" id="XP_065666273.1">
    <property type="nucleotide sequence ID" value="XM_065810201.1"/>
</dbReference>
<protein>
    <submittedName>
        <fullName evidence="2">Uncharacterized protein LOC136087433</fullName>
    </submittedName>
</protein>
<dbReference type="Proteomes" id="UP001652625">
    <property type="component" value="Chromosome 11"/>
</dbReference>
<keyword evidence="1" id="KW-1185">Reference proteome</keyword>
<organism evidence="1 2">
    <name type="scientific">Hydra vulgaris</name>
    <name type="common">Hydra</name>
    <name type="synonym">Hydra attenuata</name>
    <dbReference type="NCBI Taxonomy" id="6087"/>
    <lineage>
        <taxon>Eukaryota</taxon>
        <taxon>Metazoa</taxon>
        <taxon>Cnidaria</taxon>
        <taxon>Hydrozoa</taxon>
        <taxon>Hydroidolina</taxon>
        <taxon>Anthoathecata</taxon>
        <taxon>Aplanulata</taxon>
        <taxon>Hydridae</taxon>
        <taxon>Hydra</taxon>
    </lineage>
</organism>
<reference evidence="2" key="1">
    <citation type="submission" date="2025-08" db="UniProtKB">
        <authorList>
            <consortium name="RefSeq"/>
        </authorList>
    </citation>
    <scope>IDENTIFICATION</scope>
</reference>
<gene>
    <name evidence="2" type="primary">LOC136087433</name>
</gene>